<feature type="region of interest" description="Disordered" evidence="1">
    <location>
        <begin position="92"/>
        <end position="113"/>
    </location>
</feature>
<feature type="compositionally biased region" description="Polar residues" evidence="1">
    <location>
        <begin position="42"/>
        <end position="51"/>
    </location>
</feature>
<evidence type="ECO:0000256" key="1">
    <source>
        <dbReference type="SAM" id="MobiDB-lite"/>
    </source>
</evidence>
<proteinExistence type="predicted"/>
<protein>
    <submittedName>
        <fullName evidence="2">Uncharacterized protein</fullName>
    </submittedName>
</protein>
<dbReference type="EMBL" id="HBHT01024506">
    <property type="protein sequence ID" value="CAD9975857.1"/>
    <property type="molecule type" value="Transcribed_RNA"/>
</dbReference>
<gene>
    <name evidence="2" type="ORF">APAL1065_LOCUS16469</name>
</gene>
<reference evidence="2" key="1">
    <citation type="submission" date="2021-01" db="EMBL/GenBank/DDBJ databases">
        <authorList>
            <person name="Corre E."/>
            <person name="Pelletier E."/>
            <person name="Niang G."/>
            <person name="Scheremetjew M."/>
            <person name="Finn R."/>
            <person name="Kale V."/>
            <person name="Holt S."/>
            <person name="Cochrane G."/>
            <person name="Meng A."/>
            <person name="Brown T."/>
            <person name="Cohen L."/>
        </authorList>
    </citation>
    <scope>NUCLEOTIDE SEQUENCE</scope>
    <source>
        <strain evidence="2">CCMP125</strain>
    </source>
</reference>
<feature type="compositionally biased region" description="Polar residues" evidence="1">
    <location>
        <begin position="92"/>
        <end position="107"/>
    </location>
</feature>
<feature type="region of interest" description="Disordered" evidence="1">
    <location>
        <begin position="1"/>
        <end position="61"/>
    </location>
</feature>
<sequence>MTMVESGHCGRFHHPIHPTMPSTSHHDPSHSPVKRAAANGPQIASKSIPQSATTAAAAVRSSHLTNQPYHSASSEPKQPIRSILRHPWNASAGRTTVTSHPDLSKSSIPPLRAAHSTPMTMANQPIQPLPVSFGFSKSKVSVYLTSSSSATKRIHFSMPACTKVHHFASCDPAVRSTQNYRSPPTHTILPRQLPTHHKSAQTPPNPCPLSPAPLLPPVSVASNTCNTPPASSLDILLQKSEEALMATLSPQAQRQIQQFSLLSFDQQMKVFEDGINQLTALEMIGSIPPQDIHLQCSTLSCPTASAPIQVDCATACPLLPHFQQLSLWTILLTTLLHNSSAINFPPFLNRTIPRLLLSSPDDKPP</sequence>
<organism evidence="2">
    <name type="scientific">Entomoneis paludosa</name>
    <dbReference type="NCBI Taxonomy" id="265537"/>
    <lineage>
        <taxon>Eukaryota</taxon>
        <taxon>Sar</taxon>
        <taxon>Stramenopiles</taxon>
        <taxon>Ochrophyta</taxon>
        <taxon>Bacillariophyta</taxon>
        <taxon>Bacillariophyceae</taxon>
        <taxon>Bacillariophycidae</taxon>
        <taxon>Entomoneidaceae</taxon>
        <taxon>Entomoneis</taxon>
    </lineage>
</organism>
<evidence type="ECO:0000313" key="2">
    <source>
        <dbReference type="EMBL" id="CAD9975857.1"/>
    </source>
</evidence>
<accession>A0A7S2YGL9</accession>
<name>A0A7S2YGL9_9STRA</name>
<dbReference type="AlphaFoldDB" id="A0A7S2YGL9"/>